<gene>
    <name evidence="3" type="ORF">HGB38_32575</name>
</gene>
<evidence type="ECO:0000313" key="3">
    <source>
        <dbReference type="EMBL" id="NKY30908.1"/>
    </source>
</evidence>
<proteinExistence type="predicted"/>
<dbReference type="RefSeq" id="WP_062975954.1">
    <property type="nucleotide sequence ID" value="NZ_JAAXOS010000022.1"/>
</dbReference>
<dbReference type="Pfam" id="PF13466">
    <property type="entry name" value="STAS_2"/>
    <property type="match status" value="1"/>
</dbReference>
<evidence type="ECO:0000256" key="1">
    <source>
        <dbReference type="SAM" id="MobiDB-lite"/>
    </source>
</evidence>
<dbReference type="AlphaFoldDB" id="A0A7X6R6T6"/>
<reference evidence="3 4" key="1">
    <citation type="submission" date="2020-04" db="EMBL/GenBank/DDBJ databases">
        <title>MicrobeNet Type strains.</title>
        <authorList>
            <person name="Nicholson A.C."/>
        </authorList>
    </citation>
    <scope>NUCLEOTIDE SEQUENCE [LARGE SCALE GENOMIC DNA]</scope>
    <source>
        <strain evidence="3 4">DSM 44956</strain>
    </source>
</reference>
<dbReference type="InterPro" id="IPR058548">
    <property type="entry name" value="MlaB-like_STAS"/>
</dbReference>
<dbReference type="Proteomes" id="UP000540698">
    <property type="component" value="Unassembled WGS sequence"/>
</dbReference>
<dbReference type="InterPro" id="IPR002645">
    <property type="entry name" value="STAS_dom"/>
</dbReference>
<name>A0A7X6R6T6_9NOCA</name>
<evidence type="ECO:0000259" key="2">
    <source>
        <dbReference type="PROSITE" id="PS50801"/>
    </source>
</evidence>
<dbReference type="InterPro" id="IPR036513">
    <property type="entry name" value="STAS_dom_sf"/>
</dbReference>
<feature type="region of interest" description="Disordered" evidence="1">
    <location>
        <begin position="1"/>
        <end position="34"/>
    </location>
</feature>
<feature type="compositionally biased region" description="Low complexity" evidence="1">
    <location>
        <begin position="1"/>
        <end position="33"/>
    </location>
</feature>
<protein>
    <submittedName>
        <fullName evidence="3">STAS domain-containing protein</fullName>
    </submittedName>
</protein>
<keyword evidence="4" id="KW-1185">Reference proteome</keyword>
<sequence length="119" mass="12803">MEPAPSATPARSAAISDPSTLRTSRTSSPSGLRCAGAVDFTTRDAWRSALAELTAAERDAHLDLSELTFIDVHGTSILVEAASHSPQAPRIVLHRPPPMMLRILGVFWPSLHTIEVVHT</sequence>
<organism evidence="3 4">
    <name type="scientific">Nocardia gamkensis</name>
    <dbReference type="NCBI Taxonomy" id="352869"/>
    <lineage>
        <taxon>Bacteria</taxon>
        <taxon>Bacillati</taxon>
        <taxon>Actinomycetota</taxon>
        <taxon>Actinomycetes</taxon>
        <taxon>Mycobacteriales</taxon>
        <taxon>Nocardiaceae</taxon>
        <taxon>Nocardia</taxon>
    </lineage>
</organism>
<evidence type="ECO:0000313" key="4">
    <source>
        <dbReference type="Proteomes" id="UP000540698"/>
    </source>
</evidence>
<dbReference type="Gene3D" id="3.30.750.24">
    <property type="entry name" value="STAS domain"/>
    <property type="match status" value="1"/>
</dbReference>
<dbReference type="EMBL" id="JAAXOS010000022">
    <property type="protein sequence ID" value="NKY30908.1"/>
    <property type="molecule type" value="Genomic_DNA"/>
</dbReference>
<feature type="domain" description="STAS" evidence="2">
    <location>
        <begin position="32"/>
        <end position="104"/>
    </location>
</feature>
<dbReference type="PROSITE" id="PS50801">
    <property type="entry name" value="STAS"/>
    <property type="match status" value="1"/>
</dbReference>
<comment type="caution">
    <text evidence="3">The sequence shown here is derived from an EMBL/GenBank/DDBJ whole genome shotgun (WGS) entry which is preliminary data.</text>
</comment>
<accession>A0A7X6R6T6</accession>
<dbReference type="SUPFAM" id="SSF52091">
    <property type="entry name" value="SpoIIaa-like"/>
    <property type="match status" value="1"/>
</dbReference>